<dbReference type="AlphaFoldDB" id="A0AAV2PVK2"/>
<proteinExistence type="predicted"/>
<evidence type="ECO:0000256" key="1">
    <source>
        <dbReference type="SAM" id="SignalP"/>
    </source>
</evidence>
<sequence length="165" mass="17066">MASSVNTVLCLFLVVLATACQVDAGLCGRGRGCHGAANGEQENLLQARPLRGGPLKSLGTSHAQGGVAANEELKTLLLERSLRALHSGANSGTKKNLLQARALRAMHIGANSGAKKNLLQARPLRGCLPGRGRGCGAAANGEQENLLQARPLRGGPLKALRKTHA</sequence>
<organism evidence="2 3">
    <name type="scientific">Meganyctiphanes norvegica</name>
    <name type="common">Northern krill</name>
    <name type="synonym">Thysanopoda norvegica</name>
    <dbReference type="NCBI Taxonomy" id="48144"/>
    <lineage>
        <taxon>Eukaryota</taxon>
        <taxon>Metazoa</taxon>
        <taxon>Ecdysozoa</taxon>
        <taxon>Arthropoda</taxon>
        <taxon>Crustacea</taxon>
        <taxon>Multicrustacea</taxon>
        <taxon>Malacostraca</taxon>
        <taxon>Eumalacostraca</taxon>
        <taxon>Eucarida</taxon>
        <taxon>Euphausiacea</taxon>
        <taxon>Euphausiidae</taxon>
        <taxon>Meganyctiphanes</taxon>
    </lineage>
</organism>
<evidence type="ECO:0000313" key="3">
    <source>
        <dbReference type="Proteomes" id="UP001497623"/>
    </source>
</evidence>
<comment type="caution">
    <text evidence="2">The sequence shown here is derived from an EMBL/GenBank/DDBJ whole genome shotgun (WGS) entry which is preliminary data.</text>
</comment>
<evidence type="ECO:0008006" key="4">
    <source>
        <dbReference type="Google" id="ProtNLM"/>
    </source>
</evidence>
<reference evidence="2 3" key="1">
    <citation type="submission" date="2024-05" db="EMBL/GenBank/DDBJ databases">
        <authorList>
            <person name="Wallberg A."/>
        </authorList>
    </citation>
    <scope>NUCLEOTIDE SEQUENCE [LARGE SCALE GENOMIC DNA]</scope>
</reference>
<feature type="signal peptide" evidence="1">
    <location>
        <begin position="1"/>
        <end position="24"/>
    </location>
</feature>
<dbReference type="EMBL" id="CAXKWB010001817">
    <property type="protein sequence ID" value="CAL4065549.1"/>
    <property type="molecule type" value="Genomic_DNA"/>
</dbReference>
<feature type="chain" id="PRO_5043976958" description="Orexin-A" evidence="1">
    <location>
        <begin position="25"/>
        <end position="165"/>
    </location>
</feature>
<name>A0AAV2PVK2_MEGNR</name>
<accession>A0AAV2PVK2</accession>
<gene>
    <name evidence="2" type="ORF">MNOR_LOCUS4877</name>
</gene>
<protein>
    <recommendedName>
        <fullName evidence="4">Orexin-A</fullName>
    </recommendedName>
</protein>
<keyword evidence="3" id="KW-1185">Reference proteome</keyword>
<dbReference type="Proteomes" id="UP001497623">
    <property type="component" value="Unassembled WGS sequence"/>
</dbReference>
<keyword evidence="1" id="KW-0732">Signal</keyword>
<evidence type="ECO:0000313" key="2">
    <source>
        <dbReference type="EMBL" id="CAL4065549.1"/>
    </source>
</evidence>